<dbReference type="RefSeq" id="WP_110362247.1">
    <property type="nucleotide sequence ID" value="NZ_QFLI01000009.1"/>
</dbReference>
<dbReference type="InterPro" id="IPR007627">
    <property type="entry name" value="RNA_pol_sigma70_r2"/>
</dbReference>
<organism evidence="7 8">
    <name type="scientific">Marinifilum breve</name>
    <dbReference type="NCBI Taxonomy" id="2184082"/>
    <lineage>
        <taxon>Bacteria</taxon>
        <taxon>Pseudomonadati</taxon>
        <taxon>Bacteroidota</taxon>
        <taxon>Bacteroidia</taxon>
        <taxon>Marinilabiliales</taxon>
        <taxon>Marinifilaceae</taxon>
    </lineage>
</organism>
<dbReference type="SUPFAM" id="SSF88659">
    <property type="entry name" value="Sigma3 and sigma4 domains of RNA polymerase sigma factors"/>
    <property type="match status" value="1"/>
</dbReference>
<comment type="caution">
    <text evidence="7">The sequence shown here is derived from an EMBL/GenBank/DDBJ whole genome shotgun (WGS) entry which is preliminary data.</text>
</comment>
<dbReference type="InterPro" id="IPR036388">
    <property type="entry name" value="WH-like_DNA-bd_sf"/>
</dbReference>
<sequence length="179" mass="20896">MKKFFLKNKKTIFNKIYENHSQQLFLLILRYVVSQFDAEEVLQRGFIKVYEALDDFTYENDKASLGWLKRIMVNESLLFLREQKRLTLSENISFIETSSNQSPEVENKLGMDDCLSLVRNLPDGYRTVFNLYVIEGYAHKEIAEILHISESASRSQLTRARNILKSQLKSLNYATELVG</sequence>
<dbReference type="SUPFAM" id="SSF88946">
    <property type="entry name" value="Sigma2 domain of RNA polymerase sigma factors"/>
    <property type="match status" value="1"/>
</dbReference>
<evidence type="ECO:0000256" key="1">
    <source>
        <dbReference type="ARBA" id="ARBA00010641"/>
    </source>
</evidence>
<evidence type="ECO:0000313" key="7">
    <source>
        <dbReference type="EMBL" id="PXX97875.1"/>
    </source>
</evidence>
<name>A0A2V3ZTX3_9BACT</name>
<keyword evidence="3" id="KW-0731">Sigma factor</keyword>
<keyword evidence="8" id="KW-1185">Reference proteome</keyword>
<dbReference type="AlphaFoldDB" id="A0A2V3ZTX3"/>
<evidence type="ECO:0000256" key="2">
    <source>
        <dbReference type="ARBA" id="ARBA00023015"/>
    </source>
</evidence>
<comment type="similarity">
    <text evidence="1">Belongs to the sigma-70 factor family. ECF subfamily.</text>
</comment>
<dbReference type="InterPro" id="IPR039425">
    <property type="entry name" value="RNA_pol_sigma-70-like"/>
</dbReference>
<dbReference type="InterPro" id="IPR013325">
    <property type="entry name" value="RNA_pol_sigma_r2"/>
</dbReference>
<keyword evidence="2" id="KW-0805">Transcription regulation</keyword>
<dbReference type="PANTHER" id="PTHR43133">
    <property type="entry name" value="RNA POLYMERASE ECF-TYPE SIGMA FACTO"/>
    <property type="match status" value="1"/>
</dbReference>
<dbReference type="Pfam" id="PF08281">
    <property type="entry name" value="Sigma70_r4_2"/>
    <property type="match status" value="1"/>
</dbReference>
<dbReference type="OrthoDB" id="1056775at2"/>
<protein>
    <submittedName>
        <fullName evidence="7">RNA polymerase subunit sigma-70</fullName>
    </submittedName>
</protein>
<dbReference type="InterPro" id="IPR013249">
    <property type="entry name" value="RNA_pol_sigma70_r4_t2"/>
</dbReference>
<reference evidence="7 8" key="1">
    <citation type="submission" date="2018-05" db="EMBL/GenBank/DDBJ databases">
        <title>Marinifilum breve JC075T sp. nov., a marine bacterium isolated from Yongle Blue Hole in the South China Sea.</title>
        <authorList>
            <person name="Fu T."/>
        </authorList>
    </citation>
    <scope>NUCLEOTIDE SEQUENCE [LARGE SCALE GENOMIC DNA]</scope>
    <source>
        <strain evidence="7 8">JC075</strain>
    </source>
</reference>
<dbReference type="InterPro" id="IPR013324">
    <property type="entry name" value="RNA_pol_sigma_r3/r4-like"/>
</dbReference>
<dbReference type="CDD" id="cd06171">
    <property type="entry name" value="Sigma70_r4"/>
    <property type="match status" value="1"/>
</dbReference>
<evidence type="ECO:0000313" key="8">
    <source>
        <dbReference type="Proteomes" id="UP000248079"/>
    </source>
</evidence>
<proteinExistence type="inferred from homology"/>
<keyword evidence="4" id="KW-0804">Transcription</keyword>
<feature type="domain" description="RNA polymerase sigma factor 70 region 4 type 2" evidence="6">
    <location>
        <begin position="116"/>
        <end position="162"/>
    </location>
</feature>
<gene>
    <name evidence="7" type="ORF">DF185_18075</name>
</gene>
<evidence type="ECO:0000256" key="4">
    <source>
        <dbReference type="ARBA" id="ARBA00023163"/>
    </source>
</evidence>
<dbReference type="Proteomes" id="UP000248079">
    <property type="component" value="Unassembled WGS sequence"/>
</dbReference>
<dbReference type="GO" id="GO:0006352">
    <property type="term" value="P:DNA-templated transcription initiation"/>
    <property type="evidence" value="ECO:0007669"/>
    <property type="project" value="InterPro"/>
</dbReference>
<accession>A0A2V3ZTX3</accession>
<dbReference type="GO" id="GO:0003677">
    <property type="term" value="F:DNA binding"/>
    <property type="evidence" value="ECO:0007669"/>
    <property type="project" value="InterPro"/>
</dbReference>
<dbReference type="Pfam" id="PF04542">
    <property type="entry name" value="Sigma70_r2"/>
    <property type="match status" value="1"/>
</dbReference>
<dbReference type="NCBIfam" id="TIGR02937">
    <property type="entry name" value="sigma70-ECF"/>
    <property type="match status" value="1"/>
</dbReference>
<feature type="domain" description="RNA polymerase sigma-70 region 2" evidence="5">
    <location>
        <begin position="16"/>
        <end position="85"/>
    </location>
</feature>
<dbReference type="Gene3D" id="1.10.10.10">
    <property type="entry name" value="Winged helix-like DNA-binding domain superfamily/Winged helix DNA-binding domain"/>
    <property type="match status" value="1"/>
</dbReference>
<evidence type="ECO:0000259" key="5">
    <source>
        <dbReference type="Pfam" id="PF04542"/>
    </source>
</evidence>
<dbReference type="GO" id="GO:0016987">
    <property type="term" value="F:sigma factor activity"/>
    <property type="evidence" value="ECO:0007669"/>
    <property type="project" value="UniProtKB-KW"/>
</dbReference>
<dbReference type="EMBL" id="QFLI01000009">
    <property type="protein sequence ID" value="PXX97875.1"/>
    <property type="molecule type" value="Genomic_DNA"/>
</dbReference>
<dbReference type="Gene3D" id="1.10.1740.10">
    <property type="match status" value="1"/>
</dbReference>
<dbReference type="PANTHER" id="PTHR43133:SF46">
    <property type="entry name" value="RNA POLYMERASE SIGMA-70 FACTOR ECF SUBFAMILY"/>
    <property type="match status" value="1"/>
</dbReference>
<evidence type="ECO:0000259" key="6">
    <source>
        <dbReference type="Pfam" id="PF08281"/>
    </source>
</evidence>
<evidence type="ECO:0000256" key="3">
    <source>
        <dbReference type="ARBA" id="ARBA00023082"/>
    </source>
</evidence>
<dbReference type="InterPro" id="IPR014284">
    <property type="entry name" value="RNA_pol_sigma-70_dom"/>
</dbReference>